<evidence type="ECO:0000256" key="2">
    <source>
        <dbReference type="ARBA" id="ARBA00022645"/>
    </source>
</evidence>
<protein>
    <submittedName>
        <fullName evidence="9">LD-carboxypeptidase</fullName>
    </submittedName>
</protein>
<feature type="domain" description="LD-carboxypeptidase C-terminal" evidence="8">
    <location>
        <begin position="173"/>
        <end position="290"/>
    </location>
</feature>
<feature type="active site" description="Charge relay system" evidence="6">
    <location>
        <position position="275"/>
    </location>
</feature>
<dbReference type="PIRSF" id="PIRSF028757">
    <property type="entry name" value="LD-carboxypeptidase"/>
    <property type="match status" value="1"/>
</dbReference>
<comment type="similarity">
    <text evidence="1">Belongs to the peptidase S66 family.</text>
</comment>
<proteinExistence type="inferred from homology"/>
<evidence type="ECO:0000313" key="9">
    <source>
        <dbReference type="EMBL" id="MBO0929484.1"/>
    </source>
</evidence>
<evidence type="ECO:0000256" key="6">
    <source>
        <dbReference type="PIRSR" id="PIRSR028757-1"/>
    </source>
</evidence>
<dbReference type="AlphaFoldDB" id="A0A939JVZ8"/>
<dbReference type="InterPro" id="IPR027478">
    <property type="entry name" value="LdcA_N"/>
</dbReference>
<feature type="domain" description="LD-carboxypeptidase N-terminal" evidence="7">
    <location>
        <begin position="13"/>
        <end position="129"/>
    </location>
</feature>
<evidence type="ECO:0000256" key="4">
    <source>
        <dbReference type="ARBA" id="ARBA00022801"/>
    </source>
</evidence>
<evidence type="ECO:0000259" key="8">
    <source>
        <dbReference type="Pfam" id="PF17676"/>
    </source>
</evidence>
<dbReference type="GO" id="GO:0008236">
    <property type="term" value="F:serine-type peptidase activity"/>
    <property type="evidence" value="ECO:0007669"/>
    <property type="project" value="UniProtKB-KW"/>
</dbReference>
<sequence length="301" mass="32964">MIFPPSLRPGDTVAIIAPASPFAYADLRPALDIMRNQWQLNIWEGKTLQLSTGAFAGSDAERADDLQEAINNPAIKAIFAARGGYGAYRLVEQVNFKPLLKQPKWLVGFSDITVLLSHCQRMGLGTLHAIMPRGFRLPHTEQDIETLRQWLFGEKVAPYTAPVHELNRTGRASGQLAGGNLSLLMHILDTPSEVDWAGKLVFIEDIDETLFSLDRMLIQLRRSGKLANLAGLLVGHFSDMRDNTTTPLGKTPEQLVADAVADYTYPVAFNVPIGHVSPNLAMPVGMVASLSATKNGMMLSF</sequence>
<dbReference type="InterPro" id="IPR040449">
    <property type="entry name" value="Peptidase_S66_N"/>
</dbReference>
<keyword evidence="4" id="KW-0378">Hydrolase</keyword>
<reference evidence="9 10" key="1">
    <citation type="submission" date="2021-03" db="EMBL/GenBank/DDBJ databases">
        <title>Fibrella sp. HMF5036 genome sequencing and assembly.</title>
        <authorList>
            <person name="Kang H."/>
            <person name="Kim H."/>
            <person name="Bae S."/>
            <person name="Joh K."/>
        </authorList>
    </citation>
    <scope>NUCLEOTIDE SEQUENCE [LARGE SCALE GENOMIC DNA]</scope>
    <source>
        <strain evidence="9 10">HMF5036</strain>
    </source>
</reference>
<dbReference type="GO" id="GO:0004180">
    <property type="term" value="F:carboxypeptidase activity"/>
    <property type="evidence" value="ECO:0007669"/>
    <property type="project" value="UniProtKB-KW"/>
</dbReference>
<gene>
    <name evidence="9" type="ORF">J2I48_00675</name>
</gene>
<dbReference type="InterPro" id="IPR027461">
    <property type="entry name" value="Carboxypeptidase_A_C_sf"/>
</dbReference>
<dbReference type="PANTHER" id="PTHR30237:SF2">
    <property type="entry name" value="MUREIN TETRAPEPTIDE CARBOXYPEPTIDASE"/>
    <property type="match status" value="1"/>
</dbReference>
<dbReference type="Gene3D" id="3.50.30.60">
    <property type="entry name" value="LD-carboxypeptidase A C-terminal domain-like"/>
    <property type="match status" value="1"/>
</dbReference>
<evidence type="ECO:0000256" key="3">
    <source>
        <dbReference type="ARBA" id="ARBA00022670"/>
    </source>
</evidence>
<dbReference type="Gene3D" id="3.40.50.10740">
    <property type="entry name" value="Class I glutamine amidotransferase-like"/>
    <property type="match status" value="1"/>
</dbReference>
<dbReference type="Pfam" id="PF02016">
    <property type="entry name" value="Peptidase_S66"/>
    <property type="match status" value="1"/>
</dbReference>
<accession>A0A939JVZ8</accession>
<dbReference type="Pfam" id="PF17676">
    <property type="entry name" value="Peptidase_S66C"/>
    <property type="match status" value="1"/>
</dbReference>
<dbReference type="RefSeq" id="WP_207333452.1">
    <property type="nucleotide sequence ID" value="NZ_JAFMYU010000001.1"/>
</dbReference>
<dbReference type="SUPFAM" id="SSF141986">
    <property type="entry name" value="LD-carboxypeptidase A C-terminal domain-like"/>
    <property type="match status" value="1"/>
</dbReference>
<dbReference type="InterPro" id="IPR040921">
    <property type="entry name" value="Peptidase_S66C"/>
</dbReference>
<comment type="caution">
    <text evidence="9">The sequence shown here is derived from an EMBL/GenBank/DDBJ whole genome shotgun (WGS) entry which is preliminary data.</text>
</comment>
<dbReference type="InterPro" id="IPR029062">
    <property type="entry name" value="Class_I_gatase-like"/>
</dbReference>
<evidence type="ECO:0000259" key="7">
    <source>
        <dbReference type="Pfam" id="PF02016"/>
    </source>
</evidence>
<dbReference type="EMBL" id="JAFMYU010000001">
    <property type="protein sequence ID" value="MBO0929484.1"/>
    <property type="molecule type" value="Genomic_DNA"/>
</dbReference>
<feature type="active site" description="Charge relay system" evidence="6">
    <location>
        <position position="204"/>
    </location>
</feature>
<dbReference type="PANTHER" id="PTHR30237">
    <property type="entry name" value="MURAMOYLTETRAPEPTIDE CARBOXYPEPTIDASE"/>
    <property type="match status" value="1"/>
</dbReference>
<dbReference type="InterPro" id="IPR003507">
    <property type="entry name" value="S66_fam"/>
</dbReference>
<dbReference type="CDD" id="cd07025">
    <property type="entry name" value="Peptidase_S66"/>
    <property type="match status" value="1"/>
</dbReference>
<feature type="active site" description="Nucleophile" evidence="6">
    <location>
        <position position="110"/>
    </location>
</feature>
<name>A0A939JVZ8_9BACT</name>
<keyword evidence="10" id="KW-1185">Reference proteome</keyword>
<evidence type="ECO:0000256" key="1">
    <source>
        <dbReference type="ARBA" id="ARBA00010233"/>
    </source>
</evidence>
<organism evidence="9 10">
    <name type="scientific">Fibrella aquatilis</name>
    <dbReference type="NCBI Taxonomy" id="2817059"/>
    <lineage>
        <taxon>Bacteria</taxon>
        <taxon>Pseudomonadati</taxon>
        <taxon>Bacteroidota</taxon>
        <taxon>Cytophagia</taxon>
        <taxon>Cytophagales</taxon>
        <taxon>Spirosomataceae</taxon>
        <taxon>Fibrella</taxon>
    </lineage>
</organism>
<dbReference type="SUPFAM" id="SSF52317">
    <property type="entry name" value="Class I glutamine amidotransferase-like"/>
    <property type="match status" value="1"/>
</dbReference>
<dbReference type="Proteomes" id="UP000664795">
    <property type="component" value="Unassembled WGS sequence"/>
</dbReference>
<evidence type="ECO:0000256" key="5">
    <source>
        <dbReference type="ARBA" id="ARBA00022825"/>
    </source>
</evidence>
<keyword evidence="5" id="KW-0720">Serine protease</keyword>
<keyword evidence="3" id="KW-0645">Protease</keyword>
<evidence type="ECO:0000313" key="10">
    <source>
        <dbReference type="Proteomes" id="UP000664795"/>
    </source>
</evidence>
<dbReference type="GO" id="GO:0006508">
    <property type="term" value="P:proteolysis"/>
    <property type="evidence" value="ECO:0007669"/>
    <property type="project" value="UniProtKB-KW"/>
</dbReference>
<keyword evidence="2" id="KW-0121">Carboxypeptidase</keyword>